<dbReference type="AlphaFoldDB" id="A0A4P7QCR5"/>
<dbReference type="PROSITE" id="PS51677">
    <property type="entry name" value="NODB"/>
    <property type="match status" value="1"/>
</dbReference>
<dbReference type="CDD" id="cd10917">
    <property type="entry name" value="CE4_NodB_like_6s_7s"/>
    <property type="match status" value="1"/>
</dbReference>
<dbReference type="Proteomes" id="UP000296352">
    <property type="component" value="Chromosome"/>
</dbReference>
<dbReference type="InterPro" id="IPR002509">
    <property type="entry name" value="NODB_dom"/>
</dbReference>
<gene>
    <name evidence="6" type="primary">pdaC</name>
    <name evidence="6" type="ORF">CENDO_00100</name>
</gene>
<dbReference type="GO" id="GO:0016020">
    <property type="term" value="C:membrane"/>
    <property type="evidence" value="ECO:0007669"/>
    <property type="project" value="TreeGrafter"/>
</dbReference>
<sequence length="281" mass="30070" precursor="true">MKFHRLPLSAAAILTATALSLTPAAAAPNLGSSAVQHAVTSAAKDAYSALPREIKDNPVIKGHAQNLGLVDKPAPRTAPRRARDCGNCVALTFDDGPAAPTNRLLGILKDKKATASFFVTAPNARKMPKTLQRMTGHGHTVGNHGATHSEMTALSADRVRGEIRETNDAVESATGTRPHWMRPPYGAMNDTVTGIARDEGMAIAFWQVDTLDWQHRDPQRTCRVAVDQAAAGHIILMHDIHSTTVDAAECIVDGLRAKGLEPVSLDHMIPAATPGRVYSHR</sequence>
<dbReference type="GO" id="GO:0005975">
    <property type="term" value="P:carbohydrate metabolic process"/>
    <property type="evidence" value="ECO:0007669"/>
    <property type="project" value="InterPro"/>
</dbReference>
<keyword evidence="1" id="KW-0479">Metal-binding</keyword>
<dbReference type="Gene3D" id="3.20.20.370">
    <property type="entry name" value="Glycoside hydrolase/deacetylase"/>
    <property type="match status" value="1"/>
</dbReference>
<dbReference type="KEGG" id="cee:CENDO_00100"/>
<dbReference type="GO" id="GO:0046872">
    <property type="term" value="F:metal ion binding"/>
    <property type="evidence" value="ECO:0007669"/>
    <property type="project" value="UniProtKB-KW"/>
</dbReference>
<feature type="region of interest" description="Disordered" evidence="3">
    <location>
        <begin position="166"/>
        <end position="185"/>
    </location>
</feature>
<feature type="domain" description="NodB homology" evidence="5">
    <location>
        <begin position="87"/>
        <end position="263"/>
    </location>
</feature>
<evidence type="ECO:0000256" key="4">
    <source>
        <dbReference type="SAM" id="SignalP"/>
    </source>
</evidence>
<dbReference type="EMBL" id="CP039247">
    <property type="protein sequence ID" value="QCB27331.1"/>
    <property type="molecule type" value="Genomic_DNA"/>
</dbReference>
<evidence type="ECO:0000256" key="3">
    <source>
        <dbReference type="SAM" id="MobiDB-lite"/>
    </source>
</evidence>
<keyword evidence="7" id="KW-1185">Reference proteome</keyword>
<dbReference type="OrthoDB" id="9763050at2"/>
<organism evidence="6 7">
    <name type="scientific">Corynebacterium endometrii</name>
    <dbReference type="NCBI Taxonomy" id="2488819"/>
    <lineage>
        <taxon>Bacteria</taxon>
        <taxon>Bacillati</taxon>
        <taxon>Actinomycetota</taxon>
        <taxon>Actinomycetes</taxon>
        <taxon>Mycobacteriales</taxon>
        <taxon>Corynebacteriaceae</taxon>
        <taxon>Corynebacterium</taxon>
    </lineage>
</organism>
<proteinExistence type="predicted"/>
<dbReference type="EC" id="3.5.1.-" evidence="6"/>
<dbReference type="SUPFAM" id="SSF88713">
    <property type="entry name" value="Glycoside hydrolase/deacetylase"/>
    <property type="match status" value="1"/>
</dbReference>
<evidence type="ECO:0000313" key="6">
    <source>
        <dbReference type="EMBL" id="QCB27331.1"/>
    </source>
</evidence>
<feature type="chain" id="PRO_5020225876" evidence="4">
    <location>
        <begin position="27"/>
        <end position="281"/>
    </location>
</feature>
<evidence type="ECO:0000256" key="2">
    <source>
        <dbReference type="ARBA" id="ARBA00022801"/>
    </source>
</evidence>
<dbReference type="GO" id="GO:0016810">
    <property type="term" value="F:hydrolase activity, acting on carbon-nitrogen (but not peptide) bonds"/>
    <property type="evidence" value="ECO:0007669"/>
    <property type="project" value="InterPro"/>
</dbReference>
<dbReference type="PANTHER" id="PTHR10587">
    <property type="entry name" value="GLYCOSYL TRANSFERASE-RELATED"/>
    <property type="match status" value="1"/>
</dbReference>
<dbReference type="InterPro" id="IPR050248">
    <property type="entry name" value="Polysacc_deacetylase_ArnD"/>
</dbReference>
<reference evidence="6 7" key="1">
    <citation type="submission" date="2019-04" db="EMBL/GenBank/DDBJ databases">
        <title>Corynebacterium endometrii sp. nov., isolated from the uterus of a cow with endometritis.</title>
        <authorList>
            <person name="Ballas P."/>
            <person name="Ruckert C."/>
            <person name="Wagener K."/>
            <person name="Drillich M."/>
            <person name="Kaempfer P."/>
            <person name="Busse H.-J."/>
            <person name="Ehling-Schulz M."/>
        </authorList>
    </citation>
    <scope>NUCLEOTIDE SEQUENCE [LARGE SCALE GENOMIC DNA]</scope>
    <source>
        <strain evidence="6 7">LMM-1653</strain>
    </source>
</reference>
<keyword evidence="4" id="KW-0732">Signal</keyword>
<evidence type="ECO:0000259" key="5">
    <source>
        <dbReference type="PROSITE" id="PS51677"/>
    </source>
</evidence>
<dbReference type="InterPro" id="IPR011330">
    <property type="entry name" value="Glyco_hydro/deAcase_b/a-brl"/>
</dbReference>
<evidence type="ECO:0000256" key="1">
    <source>
        <dbReference type="ARBA" id="ARBA00022723"/>
    </source>
</evidence>
<name>A0A4P7QCR5_9CORY</name>
<protein>
    <submittedName>
        <fullName evidence="6">Peptidoglycan-N-acetylmuramic acid deacetylase PdaC</fullName>
        <ecNumber evidence="6">3.5.1.-</ecNumber>
    </submittedName>
</protein>
<feature type="signal peptide" evidence="4">
    <location>
        <begin position="1"/>
        <end position="26"/>
    </location>
</feature>
<accession>A0A4P7QCR5</accession>
<keyword evidence="2 6" id="KW-0378">Hydrolase</keyword>
<evidence type="ECO:0000313" key="7">
    <source>
        <dbReference type="Proteomes" id="UP000296352"/>
    </source>
</evidence>
<dbReference type="Pfam" id="PF01522">
    <property type="entry name" value="Polysacc_deac_1"/>
    <property type="match status" value="1"/>
</dbReference>
<dbReference type="RefSeq" id="WP_136140225.1">
    <property type="nucleotide sequence ID" value="NZ_CP039247.1"/>
</dbReference>
<dbReference type="PANTHER" id="PTHR10587:SF133">
    <property type="entry name" value="CHITIN DEACETYLASE 1-RELATED"/>
    <property type="match status" value="1"/>
</dbReference>